<protein>
    <submittedName>
        <fullName evidence="3">3-ketoacyl-ACP reductase</fullName>
    </submittedName>
</protein>
<dbReference type="PANTHER" id="PTHR43943">
    <property type="entry name" value="DEHYDROGENASE/REDUCTASE (SDR FAMILY) MEMBER 4"/>
    <property type="match status" value="1"/>
</dbReference>
<sequence length="252" mass="26259">MDLGLKERKVIIGGAARGISKAITELLAAEGAEIGMFSRNAEALEAHRAALAKNGAKVIAQAFTLTDREGYKSFLGGLAEKLGGADIFIHSLSSSGNAATQDWQQSFEIDMLGAVDGCEALQPYLAKSGSGSVILMSSTAAVETFLIPQAFNAIKAALITYGKQLSQAWAAEGIRVNIVSPGPVSYPGGNWEMIKGAMPGLYDATLAQIPLGRFGAPDDVAKAVAFLASPAASYITGTNLIIDGGYTKRVQF</sequence>
<dbReference type="RefSeq" id="WP_284259163.1">
    <property type="nucleotide sequence ID" value="NZ_BSOS01000088.1"/>
</dbReference>
<accession>A0ABQ6A7B4</accession>
<dbReference type="PANTHER" id="PTHR43943:SF17">
    <property type="entry name" value="3-PHENYLPROPIONATE-DIHYDRODIOL_CINNAMIC ACID-DIHYDRODIOL DEHYDROGENASE"/>
    <property type="match status" value="1"/>
</dbReference>
<proteinExistence type="inferred from homology"/>
<dbReference type="Gene3D" id="3.40.50.720">
    <property type="entry name" value="NAD(P)-binding Rossmann-like Domain"/>
    <property type="match status" value="1"/>
</dbReference>
<evidence type="ECO:0000256" key="1">
    <source>
        <dbReference type="ARBA" id="ARBA00006484"/>
    </source>
</evidence>
<gene>
    <name evidence="3" type="ORF">GCM10010909_29970</name>
</gene>
<dbReference type="InterPro" id="IPR036291">
    <property type="entry name" value="NAD(P)-bd_dom_sf"/>
</dbReference>
<dbReference type="Pfam" id="PF13561">
    <property type="entry name" value="adh_short_C2"/>
    <property type="match status" value="1"/>
</dbReference>
<dbReference type="PRINTS" id="PR00081">
    <property type="entry name" value="GDHRDH"/>
</dbReference>
<keyword evidence="4" id="KW-1185">Reference proteome</keyword>
<reference evidence="4" key="1">
    <citation type="journal article" date="2019" name="Int. J. Syst. Evol. Microbiol.">
        <title>The Global Catalogue of Microorganisms (GCM) 10K type strain sequencing project: providing services to taxonomists for standard genome sequencing and annotation.</title>
        <authorList>
            <consortium name="The Broad Institute Genomics Platform"/>
            <consortium name="The Broad Institute Genome Sequencing Center for Infectious Disease"/>
            <person name="Wu L."/>
            <person name="Ma J."/>
        </authorList>
    </citation>
    <scope>NUCLEOTIDE SEQUENCE [LARGE SCALE GENOMIC DNA]</scope>
    <source>
        <strain evidence="4">NBRC 112502</strain>
    </source>
</reference>
<dbReference type="EMBL" id="BSOS01000088">
    <property type="protein sequence ID" value="GLR68316.1"/>
    <property type="molecule type" value="Genomic_DNA"/>
</dbReference>
<organism evidence="3 4">
    <name type="scientific">Acidocella aquatica</name>
    <dbReference type="NCBI Taxonomy" id="1922313"/>
    <lineage>
        <taxon>Bacteria</taxon>
        <taxon>Pseudomonadati</taxon>
        <taxon>Pseudomonadota</taxon>
        <taxon>Alphaproteobacteria</taxon>
        <taxon>Acetobacterales</taxon>
        <taxon>Acidocellaceae</taxon>
        <taxon>Acidocella</taxon>
    </lineage>
</organism>
<dbReference type="Proteomes" id="UP001156641">
    <property type="component" value="Unassembled WGS sequence"/>
</dbReference>
<evidence type="ECO:0000256" key="2">
    <source>
        <dbReference type="ARBA" id="ARBA00023002"/>
    </source>
</evidence>
<name>A0ABQ6A7B4_9PROT</name>
<comment type="similarity">
    <text evidence="1">Belongs to the short-chain dehydrogenases/reductases (SDR) family.</text>
</comment>
<keyword evidence="2" id="KW-0560">Oxidoreductase</keyword>
<dbReference type="SUPFAM" id="SSF51735">
    <property type="entry name" value="NAD(P)-binding Rossmann-fold domains"/>
    <property type="match status" value="1"/>
</dbReference>
<dbReference type="InterPro" id="IPR002347">
    <property type="entry name" value="SDR_fam"/>
</dbReference>
<evidence type="ECO:0000313" key="4">
    <source>
        <dbReference type="Proteomes" id="UP001156641"/>
    </source>
</evidence>
<comment type="caution">
    <text evidence="3">The sequence shown here is derived from an EMBL/GenBank/DDBJ whole genome shotgun (WGS) entry which is preliminary data.</text>
</comment>
<evidence type="ECO:0000313" key="3">
    <source>
        <dbReference type="EMBL" id="GLR68316.1"/>
    </source>
</evidence>